<reference evidence="2 3" key="1">
    <citation type="journal article" date="2014" name="Genome Announc.">
        <title>Draft Genome Sequence of Lutibaculum baratangense Strain AMV1T, Isolated from a Mud Volcano in Andamans, India.</title>
        <authorList>
            <person name="Singh A."/>
            <person name="Sreenivas A."/>
            <person name="Sathyanarayana Reddy G."/>
            <person name="Pinnaka A.K."/>
            <person name="Shivaji S."/>
        </authorList>
    </citation>
    <scope>NUCLEOTIDE SEQUENCE [LARGE SCALE GENOMIC DNA]</scope>
    <source>
        <strain evidence="2 3">AMV1</strain>
    </source>
</reference>
<gene>
    <name evidence="2" type="ORF">N177_2483</name>
</gene>
<feature type="transmembrane region" description="Helical" evidence="1">
    <location>
        <begin position="7"/>
        <end position="25"/>
    </location>
</feature>
<dbReference type="eggNOG" id="ENOG50331GU">
    <property type="taxonomic scope" value="Bacteria"/>
</dbReference>
<accession>V4RF90</accession>
<organism evidence="2 3">
    <name type="scientific">Lutibaculum baratangense AMV1</name>
    <dbReference type="NCBI Taxonomy" id="631454"/>
    <lineage>
        <taxon>Bacteria</taxon>
        <taxon>Pseudomonadati</taxon>
        <taxon>Pseudomonadota</taxon>
        <taxon>Alphaproteobacteria</taxon>
        <taxon>Hyphomicrobiales</taxon>
        <taxon>Tepidamorphaceae</taxon>
        <taxon>Lutibaculum</taxon>
    </lineage>
</organism>
<dbReference type="OrthoDB" id="9811032at2"/>
<proteinExistence type="predicted"/>
<dbReference type="Proteomes" id="UP000017819">
    <property type="component" value="Unassembled WGS sequence"/>
</dbReference>
<evidence type="ECO:0000313" key="3">
    <source>
        <dbReference type="Proteomes" id="UP000017819"/>
    </source>
</evidence>
<evidence type="ECO:0008006" key="4">
    <source>
        <dbReference type="Google" id="ProtNLM"/>
    </source>
</evidence>
<protein>
    <recommendedName>
        <fullName evidence="4">Transmembrane protein</fullName>
    </recommendedName>
</protein>
<keyword evidence="1" id="KW-1133">Transmembrane helix</keyword>
<sequence length="132" mass="14490">MGSIPLMLLPLIAYNILAIVFGAQWNAEVTSLPMMSGAVWTMTAHDVFLLCTLFVLFIEILKSSRASHSSVLEHILSTIVFVICIVEFLLVDRAATSTFFLMTVISFVDVVAGFSITIRAARRDFSVGTSEL</sequence>
<feature type="transmembrane region" description="Helical" evidence="1">
    <location>
        <begin position="97"/>
        <end position="118"/>
    </location>
</feature>
<keyword evidence="1" id="KW-0472">Membrane</keyword>
<feature type="transmembrane region" description="Helical" evidence="1">
    <location>
        <begin position="70"/>
        <end position="91"/>
    </location>
</feature>
<dbReference type="STRING" id="631454.N177_2483"/>
<keyword evidence="1" id="KW-0812">Transmembrane</keyword>
<feature type="transmembrane region" description="Helical" evidence="1">
    <location>
        <begin position="37"/>
        <end position="58"/>
    </location>
</feature>
<comment type="caution">
    <text evidence="2">The sequence shown here is derived from an EMBL/GenBank/DDBJ whole genome shotgun (WGS) entry which is preliminary data.</text>
</comment>
<dbReference type="AlphaFoldDB" id="V4RF90"/>
<dbReference type="EMBL" id="AWXZ01000035">
    <property type="protein sequence ID" value="ESR24034.1"/>
    <property type="molecule type" value="Genomic_DNA"/>
</dbReference>
<evidence type="ECO:0000256" key="1">
    <source>
        <dbReference type="SAM" id="Phobius"/>
    </source>
</evidence>
<name>V4RF90_9HYPH</name>
<keyword evidence="3" id="KW-1185">Reference proteome</keyword>
<evidence type="ECO:0000313" key="2">
    <source>
        <dbReference type="EMBL" id="ESR24034.1"/>
    </source>
</evidence>
<dbReference type="RefSeq" id="WP_023432612.1">
    <property type="nucleotide sequence ID" value="NZ_AWXZ01000035.1"/>
</dbReference>